<name>A0ABX8RIR7_NOCIO</name>
<organism evidence="1 2">
    <name type="scientific">Nocardia iowensis</name>
    <dbReference type="NCBI Taxonomy" id="204891"/>
    <lineage>
        <taxon>Bacteria</taxon>
        <taxon>Bacillati</taxon>
        <taxon>Actinomycetota</taxon>
        <taxon>Actinomycetes</taxon>
        <taxon>Mycobacteriales</taxon>
        <taxon>Nocardiaceae</taxon>
        <taxon>Nocardia</taxon>
    </lineage>
</organism>
<evidence type="ECO:0000313" key="1">
    <source>
        <dbReference type="EMBL" id="QXN89246.1"/>
    </source>
</evidence>
<protein>
    <recommendedName>
        <fullName evidence="3">N-acetyltransferase</fullName>
    </recommendedName>
</protein>
<dbReference type="RefSeq" id="WP_218470123.1">
    <property type="nucleotide sequence ID" value="NZ_BAABJN010000003.1"/>
</dbReference>
<sequence>MTPEAGVLAQAFADDPLMTYFWPDADRRRRALPYFWESRVESRRRNGIVDTVRDDTNDIVSVVLWDPPGVTSMAAKPGSLLRALGLALPRVLATSRRMEHLRPKQPHLYLAAGGSLPHAQGNSRVSDIVRTRVATSNVDCFVVATNQTSRSMAEHVGFRLVAELPINKGPIIYGLLRPV</sequence>
<reference evidence="1 2" key="1">
    <citation type="submission" date="2021-07" db="EMBL/GenBank/DDBJ databases">
        <title>Whole Genome Sequence of Nocardia Iowensis.</title>
        <authorList>
            <person name="Lamm A."/>
            <person name="Collins-Fairclough A.M."/>
            <person name="Bunk B."/>
            <person name="Sproer C."/>
        </authorList>
    </citation>
    <scope>NUCLEOTIDE SEQUENCE [LARGE SCALE GENOMIC DNA]</scope>
    <source>
        <strain evidence="1 2">NRRL 5646</strain>
    </source>
</reference>
<accession>A0ABX8RIR7</accession>
<keyword evidence="2" id="KW-1185">Reference proteome</keyword>
<proteinExistence type="predicted"/>
<dbReference type="EMBL" id="CP078145">
    <property type="protein sequence ID" value="QXN89246.1"/>
    <property type="molecule type" value="Genomic_DNA"/>
</dbReference>
<dbReference type="Proteomes" id="UP000694257">
    <property type="component" value="Chromosome"/>
</dbReference>
<gene>
    <name evidence="1" type="ORF">KV110_27370</name>
</gene>
<evidence type="ECO:0008006" key="3">
    <source>
        <dbReference type="Google" id="ProtNLM"/>
    </source>
</evidence>
<evidence type="ECO:0000313" key="2">
    <source>
        <dbReference type="Proteomes" id="UP000694257"/>
    </source>
</evidence>